<evidence type="ECO:0000256" key="4">
    <source>
        <dbReference type="ARBA" id="ARBA00012640"/>
    </source>
</evidence>
<comment type="cofactor">
    <cofactor evidence="1">
        <name>Mg(2+)</name>
        <dbReference type="ChEBI" id="CHEBI:18420"/>
    </cofactor>
</comment>
<protein>
    <recommendedName>
        <fullName evidence="4">phosphoserine phosphatase</fullName>
        <ecNumber evidence="4">3.1.3.3</ecNumber>
    </recommendedName>
    <alternativeName>
        <fullName evidence="10">O-phosphoserine phosphohydrolase</fullName>
    </alternativeName>
</protein>
<evidence type="ECO:0000313" key="13">
    <source>
        <dbReference type="Proteomes" id="UP000646827"/>
    </source>
</evidence>
<dbReference type="SFLD" id="SFLDG01137">
    <property type="entry name" value="C1.6.1:_Phosphoserine_Phosphat"/>
    <property type="match status" value="1"/>
</dbReference>
<evidence type="ECO:0000256" key="9">
    <source>
        <dbReference type="ARBA" id="ARBA00023299"/>
    </source>
</evidence>
<evidence type="ECO:0000313" key="12">
    <source>
        <dbReference type="EMBL" id="KAG2222980.1"/>
    </source>
</evidence>
<evidence type="ECO:0000256" key="5">
    <source>
        <dbReference type="ARBA" id="ARBA00022605"/>
    </source>
</evidence>
<evidence type="ECO:0000256" key="10">
    <source>
        <dbReference type="ARBA" id="ARBA00031693"/>
    </source>
</evidence>
<dbReference type="InterPro" id="IPR036412">
    <property type="entry name" value="HAD-like_sf"/>
</dbReference>
<dbReference type="InterPro" id="IPR050582">
    <property type="entry name" value="HAD-like_SerB"/>
</dbReference>
<dbReference type="NCBIfam" id="TIGR01488">
    <property type="entry name" value="HAD-SF-IB"/>
    <property type="match status" value="1"/>
</dbReference>
<organism evidence="12 13">
    <name type="scientific">Circinella minor</name>
    <dbReference type="NCBI Taxonomy" id="1195481"/>
    <lineage>
        <taxon>Eukaryota</taxon>
        <taxon>Fungi</taxon>
        <taxon>Fungi incertae sedis</taxon>
        <taxon>Mucoromycota</taxon>
        <taxon>Mucoromycotina</taxon>
        <taxon>Mucoromycetes</taxon>
        <taxon>Mucorales</taxon>
        <taxon>Lichtheimiaceae</taxon>
        <taxon>Circinella</taxon>
    </lineage>
</organism>
<name>A0A8H7VJM4_9FUNG</name>
<comment type="similarity">
    <text evidence="3">Belongs to the HAD-like hydrolase superfamily. SerB family.</text>
</comment>
<dbReference type="Pfam" id="PF00702">
    <property type="entry name" value="Hydrolase"/>
    <property type="match status" value="1"/>
</dbReference>
<dbReference type="SFLD" id="SFLDF00029">
    <property type="entry name" value="phosphoserine_phosphatase"/>
    <property type="match status" value="1"/>
</dbReference>
<feature type="active site" description="Nucleophile" evidence="11">
    <location>
        <position position="228"/>
    </location>
</feature>
<accession>A0A8H7VJM4</accession>
<keyword evidence="6" id="KW-0479">Metal-binding</keyword>
<evidence type="ECO:0000256" key="1">
    <source>
        <dbReference type="ARBA" id="ARBA00001946"/>
    </source>
</evidence>
<dbReference type="OrthoDB" id="27226at2759"/>
<keyword evidence="7" id="KW-0378">Hydrolase</keyword>
<evidence type="ECO:0000256" key="6">
    <source>
        <dbReference type="ARBA" id="ARBA00022723"/>
    </source>
</evidence>
<keyword evidence="13" id="KW-1185">Reference proteome</keyword>
<dbReference type="UniPathway" id="UPA00135">
    <property type="reaction ID" value="UER00198"/>
</dbReference>
<dbReference type="AlphaFoldDB" id="A0A8H7VJM4"/>
<proteinExistence type="inferred from homology"/>
<dbReference type="SFLD" id="SFLDS00003">
    <property type="entry name" value="Haloacid_Dehalogenase"/>
    <property type="match status" value="1"/>
</dbReference>
<dbReference type="CDD" id="cd07500">
    <property type="entry name" value="HAD_PSP"/>
    <property type="match status" value="1"/>
</dbReference>
<evidence type="ECO:0000256" key="8">
    <source>
        <dbReference type="ARBA" id="ARBA00022842"/>
    </source>
</evidence>
<feature type="active site" description="Proton donor" evidence="11">
    <location>
        <position position="230"/>
    </location>
</feature>
<evidence type="ECO:0000256" key="11">
    <source>
        <dbReference type="PIRSR" id="PIRSR604469-1"/>
    </source>
</evidence>
<dbReference type="PANTHER" id="PTHR43344:SF2">
    <property type="entry name" value="PHOSPHOSERINE PHOSPHATASE"/>
    <property type="match status" value="1"/>
</dbReference>
<dbReference type="Gene3D" id="3.40.50.1000">
    <property type="entry name" value="HAD superfamily/HAD-like"/>
    <property type="match status" value="1"/>
</dbReference>
<reference evidence="12 13" key="1">
    <citation type="submission" date="2020-12" db="EMBL/GenBank/DDBJ databases">
        <title>Metabolic potential, ecology and presence of endohyphal bacteria is reflected in genomic diversity of Mucoromycotina.</title>
        <authorList>
            <person name="Muszewska A."/>
            <person name="Okrasinska A."/>
            <person name="Steczkiewicz K."/>
            <person name="Drgas O."/>
            <person name="Orlowska M."/>
            <person name="Perlinska-Lenart U."/>
            <person name="Aleksandrzak-Piekarczyk T."/>
            <person name="Szatraj K."/>
            <person name="Zielenkiewicz U."/>
            <person name="Pilsyk S."/>
            <person name="Malc E."/>
            <person name="Mieczkowski P."/>
            <person name="Kruszewska J.S."/>
            <person name="Biernat P."/>
            <person name="Pawlowska J."/>
        </authorList>
    </citation>
    <scope>NUCLEOTIDE SEQUENCE [LARGE SCALE GENOMIC DNA]</scope>
    <source>
        <strain evidence="12 13">CBS 142.35</strain>
    </source>
</reference>
<dbReference type="InterPro" id="IPR004469">
    <property type="entry name" value="PSP"/>
</dbReference>
<keyword evidence="9" id="KW-0718">Serine biosynthesis</keyword>
<dbReference type="GO" id="GO:0006564">
    <property type="term" value="P:L-serine biosynthetic process"/>
    <property type="evidence" value="ECO:0007669"/>
    <property type="project" value="UniProtKB-KW"/>
</dbReference>
<evidence type="ECO:0000256" key="7">
    <source>
        <dbReference type="ARBA" id="ARBA00022801"/>
    </source>
</evidence>
<comment type="caution">
    <text evidence="12">The sequence shown here is derived from an EMBL/GenBank/DDBJ whole genome shotgun (WGS) entry which is preliminary data.</text>
</comment>
<dbReference type="SUPFAM" id="SSF56784">
    <property type="entry name" value="HAD-like"/>
    <property type="match status" value="1"/>
</dbReference>
<dbReference type="GO" id="GO:0036424">
    <property type="term" value="F:L-phosphoserine phosphatase activity"/>
    <property type="evidence" value="ECO:0007669"/>
    <property type="project" value="InterPro"/>
</dbReference>
<dbReference type="GO" id="GO:0000287">
    <property type="term" value="F:magnesium ion binding"/>
    <property type="evidence" value="ECO:0007669"/>
    <property type="project" value="TreeGrafter"/>
</dbReference>
<sequence>MTTNIASPPPKAMKDQKVLVSMAGPHGTDIVGAVLECLANHPCDINDCMLSRLYHHVTFGVLITLRTESDAIFKDLADAAAKWDATLTYDVPDTQAAEPPNVQAAQKQAHRIGPKGDINIPPSLEEAPYSNRIKYAASILNQNGLQPAFLNDWTQFCLRYRISVEKLARLNKGGNMLSCADFRLSVPRTVDMNQLRTDLFELSASHGTDIALQPDDVFRKNKRLVVFDMDSTLIRQEVIDEIARHAGVVDQVAAITEAAMNGEIDFKESLRRRVALLKDTNVDVLEKVKESLTFTEGAHFLCQSLKKLGFKLAVISGGFIPLARYVKAELGLDYAFANQLKVSVDGKTFTGETVGPVVDGVRKAELLDVIAQAEGVTPKQVIAVGDGANDLWMLNKAGLGIAFNAKPRVQEQAPSRINQKSLIYVLTLLGFSDQDLEQLSQDY</sequence>
<dbReference type="GO" id="GO:0005737">
    <property type="term" value="C:cytoplasm"/>
    <property type="evidence" value="ECO:0007669"/>
    <property type="project" value="TreeGrafter"/>
</dbReference>
<comment type="pathway">
    <text evidence="2">Amino-acid biosynthesis; L-serine biosynthesis; L-serine from 3-phospho-D-glycerate: step 3/3.</text>
</comment>
<dbReference type="EC" id="3.1.3.3" evidence="4"/>
<dbReference type="PANTHER" id="PTHR43344">
    <property type="entry name" value="PHOSPHOSERINE PHOSPHATASE"/>
    <property type="match status" value="1"/>
</dbReference>
<dbReference type="EMBL" id="JAEPRB010000070">
    <property type="protein sequence ID" value="KAG2222980.1"/>
    <property type="molecule type" value="Genomic_DNA"/>
</dbReference>
<dbReference type="Proteomes" id="UP000646827">
    <property type="component" value="Unassembled WGS sequence"/>
</dbReference>
<keyword evidence="8" id="KW-0460">Magnesium</keyword>
<dbReference type="InterPro" id="IPR023214">
    <property type="entry name" value="HAD_sf"/>
</dbReference>
<dbReference type="NCBIfam" id="TIGR00338">
    <property type="entry name" value="serB"/>
    <property type="match status" value="1"/>
</dbReference>
<keyword evidence="5" id="KW-0028">Amino-acid biosynthesis</keyword>
<gene>
    <name evidence="12" type="ORF">INT45_012279</name>
</gene>
<dbReference type="SFLD" id="SFLDG01136">
    <property type="entry name" value="C1.6:_Phosphoserine_Phosphatas"/>
    <property type="match status" value="1"/>
</dbReference>
<evidence type="ECO:0000256" key="3">
    <source>
        <dbReference type="ARBA" id="ARBA00009184"/>
    </source>
</evidence>
<evidence type="ECO:0000256" key="2">
    <source>
        <dbReference type="ARBA" id="ARBA00005135"/>
    </source>
</evidence>
<dbReference type="Pfam" id="PF13740">
    <property type="entry name" value="ACT_6"/>
    <property type="match status" value="1"/>
</dbReference>